<comment type="caution">
    <text evidence="1">The sequence shown here is derived from an EMBL/GenBank/DDBJ whole genome shotgun (WGS) entry which is preliminary data.</text>
</comment>
<evidence type="ECO:0000313" key="1">
    <source>
        <dbReference type="EMBL" id="TGO04783.1"/>
    </source>
</evidence>
<evidence type="ECO:0008006" key="3">
    <source>
        <dbReference type="Google" id="ProtNLM"/>
    </source>
</evidence>
<proteinExistence type="predicted"/>
<dbReference type="Proteomes" id="UP000297318">
    <property type="component" value="Unassembled WGS sequence"/>
</dbReference>
<accession>A0A4Z1E2U1</accession>
<protein>
    <recommendedName>
        <fullName evidence="3">DUF3000 domain-containing protein</fullName>
    </recommendedName>
</protein>
<dbReference type="Pfam" id="PF11452">
    <property type="entry name" value="DUF3000"/>
    <property type="match status" value="1"/>
</dbReference>
<organism evidence="1 2">
    <name type="scientific">Serinibacter arcticus</name>
    <dbReference type="NCBI Taxonomy" id="1655435"/>
    <lineage>
        <taxon>Bacteria</taxon>
        <taxon>Bacillati</taxon>
        <taxon>Actinomycetota</taxon>
        <taxon>Actinomycetes</taxon>
        <taxon>Micrococcales</taxon>
        <taxon>Beutenbergiaceae</taxon>
        <taxon>Serinibacter</taxon>
    </lineage>
</organism>
<dbReference type="AlphaFoldDB" id="A0A4Z1E2U1"/>
<gene>
    <name evidence="1" type="ORF">SERN_2376</name>
</gene>
<keyword evidence="2" id="KW-1185">Reference proteome</keyword>
<name>A0A4Z1E2U1_9MICO</name>
<evidence type="ECO:0000313" key="2">
    <source>
        <dbReference type="Proteomes" id="UP000297318"/>
    </source>
</evidence>
<dbReference type="InterPro" id="IPR021555">
    <property type="entry name" value="DUF3000"/>
</dbReference>
<reference evidence="1 2" key="1">
    <citation type="submission" date="2018-11" db="EMBL/GenBank/DDBJ databases">
        <title>Complete genome sequencing of the Actinobacteria Serinibacter sp. K3-2.</title>
        <authorList>
            <person name="Rakitin A.L."/>
            <person name="Beletsky A.V."/>
            <person name="Mardanov A.V."/>
            <person name="Ravin N.V."/>
            <person name="Gromova A.S."/>
            <person name="Filippova S.N."/>
            <person name="Gal'Chenko V.F."/>
        </authorList>
    </citation>
    <scope>NUCLEOTIDE SEQUENCE [LARGE SCALE GENOMIC DNA]</scope>
    <source>
        <strain evidence="1 2">K3-2</strain>
    </source>
</reference>
<dbReference type="EMBL" id="RHPJ01000003">
    <property type="protein sequence ID" value="TGO04783.1"/>
    <property type="molecule type" value="Genomic_DNA"/>
</dbReference>
<sequence>MPQEFTAALLSLRGHTWRPEVRLEEVPPPTRIAPWALALTAEINPTDDPDDMLANGRFVVLHDPEGQDAWNGTFRVVVLMRAQLEHEMGADPLLGEVGWTWLTDSLRDAGAEYHSLSGTVTRVLSETFGGLEVRGQEVEIEIRASWSPTTPAMGEHLRAWVAATAWAGGLPPLPENVTALTPRRPRS</sequence>